<evidence type="ECO:0000256" key="7">
    <source>
        <dbReference type="ARBA" id="ARBA00023033"/>
    </source>
</evidence>
<evidence type="ECO:0000313" key="10">
    <source>
        <dbReference type="Proteomes" id="UP000515153"/>
    </source>
</evidence>
<reference evidence="11" key="3">
    <citation type="submission" date="2025-08" db="UniProtKB">
        <authorList>
            <consortium name="RefSeq"/>
        </authorList>
    </citation>
    <scope>IDENTIFICATION</scope>
    <source>
        <strain evidence="11">NI907</strain>
    </source>
</reference>
<dbReference type="InterPro" id="IPR017972">
    <property type="entry name" value="Cyt_P450_CS"/>
</dbReference>
<dbReference type="Pfam" id="PF00067">
    <property type="entry name" value="p450"/>
    <property type="match status" value="1"/>
</dbReference>
<evidence type="ECO:0000256" key="4">
    <source>
        <dbReference type="ARBA" id="ARBA00022723"/>
    </source>
</evidence>
<dbReference type="PANTHER" id="PTHR24305:SF230">
    <property type="entry name" value="P450, PUTATIVE (EUROFUNG)-RELATED"/>
    <property type="match status" value="1"/>
</dbReference>
<dbReference type="PRINTS" id="PR00463">
    <property type="entry name" value="EP450I"/>
</dbReference>
<dbReference type="KEGG" id="pgri:PgNI_12058"/>
<dbReference type="GO" id="GO:0005506">
    <property type="term" value="F:iron ion binding"/>
    <property type="evidence" value="ECO:0007669"/>
    <property type="project" value="InterPro"/>
</dbReference>
<dbReference type="InterPro" id="IPR036396">
    <property type="entry name" value="Cyt_P450_sf"/>
</dbReference>
<dbReference type="GO" id="GO:0020037">
    <property type="term" value="F:heme binding"/>
    <property type="evidence" value="ECO:0007669"/>
    <property type="project" value="InterPro"/>
</dbReference>
<dbReference type="CDD" id="cd11058">
    <property type="entry name" value="CYP60B-like"/>
    <property type="match status" value="1"/>
</dbReference>
<dbReference type="SUPFAM" id="SSF48264">
    <property type="entry name" value="Cytochrome P450"/>
    <property type="match status" value="1"/>
</dbReference>
<evidence type="ECO:0000313" key="11">
    <source>
        <dbReference type="RefSeq" id="XP_030977109.1"/>
    </source>
</evidence>
<keyword evidence="3 8" id="KW-0349">Heme</keyword>
<dbReference type="PANTHER" id="PTHR24305">
    <property type="entry name" value="CYTOCHROME P450"/>
    <property type="match status" value="1"/>
</dbReference>
<protein>
    <recommendedName>
        <fullName evidence="12">Isotrichodermin C-15 hydroxylase</fullName>
    </recommendedName>
</protein>
<dbReference type="GO" id="GO:0016705">
    <property type="term" value="F:oxidoreductase activity, acting on paired donors, with incorporation or reduction of molecular oxygen"/>
    <property type="evidence" value="ECO:0007669"/>
    <property type="project" value="InterPro"/>
</dbReference>
<gene>
    <name evidence="11" type="ORF">PgNI_12058</name>
</gene>
<dbReference type="InterPro" id="IPR002401">
    <property type="entry name" value="Cyt_P450_E_grp-I"/>
</dbReference>
<keyword evidence="10" id="KW-1185">Reference proteome</keyword>
<keyword evidence="7 9" id="KW-0503">Monooxygenase</keyword>
<evidence type="ECO:0000256" key="3">
    <source>
        <dbReference type="ARBA" id="ARBA00022617"/>
    </source>
</evidence>
<keyword evidence="5 9" id="KW-0560">Oxidoreductase</keyword>
<evidence type="ECO:0000256" key="8">
    <source>
        <dbReference type="PIRSR" id="PIRSR602401-1"/>
    </source>
</evidence>
<reference evidence="11" key="2">
    <citation type="submission" date="2019-10" db="EMBL/GenBank/DDBJ databases">
        <authorList>
            <consortium name="NCBI Genome Project"/>
        </authorList>
    </citation>
    <scope>NUCLEOTIDE SEQUENCE</scope>
    <source>
        <strain evidence="11">NI907</strain>
    </source>
</reference>
<dbReference type="Gene3D" id="1.10.630.10">
    <property type="entry name" value="Cytochrome P450"/>
    <property type="match status" value="1"/>
</dbReference>
<dbReference type="AlphaFoldDB" id="A0A6P8AQD6"/>
<evidence type="ECO:0000256" key="6">
    <source>
        <dbReference type="ARBA" id="ARBA00023004"/>
    </source>
</evidence>
<keyword evidence="6 8" id="KW-0408">Iron</keyword>
<comment type="cofactor">
    <cofactor evidence="1 8">
        <name>heme</name>
        <dbReference type="ChEBI" id="CHEBI:30413"/>
    </cofactor>
</comment>
<comment type="similarity">
    <text evidence="2 9">Belongs to the cytochrome P450 family.</text>
</comment>
<evidence type="ECO:0008006" key="12">
    <source>
        <dbReference type="Google" id="ProtNLM"/>
    </source>
</evidence>
<evidence type="ECO:0000256" key="5">
    <source>
        <dbReference type="ARBA" id="ARBA00023002"/>
    </source>
</evidence>
<accession>A0A6P8AQD6</accession>
<dbReference type="InterPro" id="IPR050121">
    <property type="entry name" value="Cytochrome_P450_monoxygenase"/>
</dbReference>
<evidence type="ECO:0000256" key="1">
    <source>
        <dbReference type="ARBA" id="ARBA00001971"/>
    </source>
</evidence>
<feature type="binding site" description="axial binding residue" evidence="8">
    <location>
        <position position="374"/>
    </location>
    <ligand>
        <name>heme</name>
        <dbReference type="ChEBI" id="CHEBI:30413"/>
    </ligand>
    <ligandPart>
        <name>Fe</name>
        <dbReference type="ChEBI" id="CHEBI:18248"/>
    </ligandPart>
</feature>
<evidence type="ECO:0000256" key="9">
    <source>
        <dbReference type="RuleBase" id="RU000461"/>
    </source>
</evidence>
<sequence>MVELHHRYGAIVRIAPNELSFARPDAWKDVMGYLRQGQPENSKDPIAYHEQMGSLITMERTRHGQIRRSLSHGFSARRMFEQQPLIQKYIDLLFEKLHSNSDNGTQSLDIVAWYNYTTFDVIGDLTFGESFHCLENHDLHPWVKIIFKSIKGMILFNVSRHFFSSTDTVVRKLLPFVAEAGQQHEALIFNRVSKRLEMKTDRPDFMDSMRRQDVTTMTMDEICKTSGTIIIAGSETTATVLSFATYLLCKHPEICTKAVAEVRAAFATEQEIDAVRVQHLEYLSAVLNETMRLYPAVPWSLTRRTPPEGNMVCGDFIPGDCLLTISQWTMAHYEKNFAQPEIFAPDRWLPTANAIFKNDKKMAFQPFSHGSRDCIGKNLAYTEMRIILARMLWNFDIQLDNRSENWADNMQVFGLWDKPPQYVYLKPRKVEV</sequence>
<dbReference type="GeneID" id="41966920"/>
<dbReference type="InterPro" id="IPR001128">
    <property type="entry name" value="Cyt_P450"/>
</dbReference>
<organism evidence="10 11">
    <name type="scientific">Pyricularia grisea</name>
    <name type="common">Crabgrass-specific blast fungus</name>
    <name type="synonym">Magnaporthe grisea</name>
    <dbReference type="NCBI Taxonomy" id="148305"/>
    <lineage>
        <taxon>Eukaryota</taxon>
        <taxon>Fungi</taxon>
        <taxon>Dikarya</taxon>
        <taxon>Ascomycota</taxon>
        <taxon>Pezizomycotina</taxon>
        <taxon>Sordariomycetes</taxon>
        <taxon>Sordariomycetidae</taxon>
        <taxon>Magnaporthales</taxon>
        <taxon>Pyriculariaceae</taxon>
        <taxon>Pyricularia</taxon>
    </lineage>
</organism>
<dbReference type="GO" id="GO:0004497">
    <property type="term" value="F:monooxygenase activity"/>
    <property type="evidence" value="ECO:0007669"/>
    <property type="project" value="UniProtKB-KW"/>
</dbReference>
<evidence type="ECO:0000256" key="2">
    <source>
        <dbReference type="ARBA" id="ARBA00010617"/>
    </source>
</evidence>
<dbReference type="PROSITE" id="PS00086">
    <property type="entry name" value="CYTOCHROME_P450"/>
    <property type="match status" value="1"/>
</dbReference>
<dbReference type="Proteomes" id="UP000515153">
    <property type="component" value="Unplaced"/>
</dbReference>
<dbReference type="PRINTS" id="PR00385">
    <property type="entry name" value="P450"/>
</dbReference>
<keyword evidence="4 8" id="KW-0479">Metal-binding</keyword>
<reference evidence="11" key="1">
    <citation type="journal article" date="2019" name="Mol. Biol. Evol.">
        <title>Blast fungal genomes show frequent chromosomal changes, gene gains and losses, and effector gene turnover.</title>
        <authorList>
            <person name="Gomez Luciano L.B."/>
            <person name="Jason Tsai I."/>
            <person name="Chuma I."/>
            <person name="Tosa Y."/>
            <person name="Chen Y.H."/>
            <person name="Li J.Y."/>
            <person name="Li M.Y."/>
            <person name="Jade Lu M.Y."/>
            <person name="Nakayashiki H."/>
            <person name="Li W.H."/>
        </authorList>
    </citation>
    <scope>NUCLEOTIDE SEQUENCE</scope>
    <source>
        <strain evidence="11">NI907</strain>
    </source>
</reference>
<proteinExistence type="inferred from homology"/>
<dbReference type="RefSeq" id="XP_030977109.1">
    <property type="nucleotide sequence ID" value="XM_031132015.1"/>
</dbReference>
<name>A0A6P8AQD6_PYRGI</name>